<evidence type="ECO:0000313" key="3">
    <source>
        <dbReference type="Proteomes" id="UP001185927"/>
    </source>
</evidence>
<feature type="non-terminal residue" evidence="2">
    <location>
        <position position="1"/>
    </location>
</feature>
<organism evidence="2 3">
    <name type="scientific">Rhodococcus globerulus</name>
    <dbReference type="NCBI Taxonomy" id="33008"/>
    <lineage>
        <taxon>Bacteria</taxon>
        <taxon>Bacillati</taxon>
        <taxon>Actinomycetota</taxon>
        <taxon>Actinomycetes</taxon>
        <taxon>Mycobacteriales</taxon>
        <taxon>Nocardiaceae</taxon>
        <taxon>Rhodococcus</taxon>
    </lineage>
</organism>
<evidence type="ECO:0000313" key="2">
    <source>
        <dbReference type="EMBL" id="MDV6271484.1"/>
    </source>
</evidence>
<dbReference type="EC" id="2.8.3.-" evidence="2"/>
<dbReference type="PANTHER" id="PTHR43293">
    <property type="entry name" value="ACETATE COA-TRANSFERASE YDIF"/>
    <property type="match status" value="1"/>
</dbReference>
<dbReference type="RefSeq" id="WP_317545963.1">
    <property type="nucleotide sequence ID" value="NZ_JAWLKB010000049.1"/>
</dbReference>
<dbReference type="SUPFAM" id="SSF100950">
    <property type="entry name" value="NagB/RpiA/CoA transferase-like"/>
    <property type="match status" value="2"/>
</dbReference>
<dbReference type="PANTHER" id="PTHR43293:SF3">
    <property type="entry name" value="CHOLESTEROL RING-CLEAVING HYDROLASE IPDB SUBUNIT"/>
    <property type="match status" value="1"/>
</dbReference>
<dbReference type="Gene3D" id="3.40.1080.10">
    <property type="entry name" value="Glutaconate Coenzyme A-transferase"/>
    <property type="match status" value="2"/>
</dbReference>
<keyword evidence="2" id="KW-0808">Transferase</keyword>
<comment type="similarity">
    <text evidence="1">Belongs to the 3-oxoacid CoA-transferase subunit B family.</text>
</comment>
<gene>
    <name evidence="2" type="ORF">R3Q16_33290</name>
</gene>
<dbReference type="InterPro" id="IPR004165">
    <property type="entry name" value="CoA_trans_fam_I"/>
</dbReference>
<dbReference type="Pfam" id="PF01144">
    <property type="entry name" value="CoA_trans"/>
    <property type="match status" value="1"/>
</dbReference>
<sequence>WWIDYDVMSGSGLSGASDDTTIDFTPKVDEGHSKIIGLDDAIRSFVTAGDTIHVAYSDARPNAALMALGRVFQGSDPQFTLVTAGLVSIQHSLIELGLVRKLVASFAGENFPVARPNPALGRAISNGDVQIEHWSLWSLIARLTAGALGVSHYPVKSMRGSSMGDEAAARGELIDLPAINGGSDTSLVAALRPDIVVLHGAVADRAGNVVLAAPYGEGHVGAMAAKRGVIATVERIVSTAEIRKMNKLTRIPAHVVRAVCEVPYGAHPFGFNNPGVPGLESYCEDLDFVLETLQASKSPDAFRKHIERWVTGIDGPEEYRRNLGKSRLDSLVRGESSSNSSRVEFPASVRPATRLEQQVIVTSRVLRRAVARSGHHAILAGVGLSNLAAWVGAKQLREEGVDIALMAEIGLFDYSPLPGEPFIFAGQNVPTNKLLTDVKSVLGTYVSGPGTSTIGLVGAGQIDKTGAINSTYSDDGRFIVGSGGANDVLSGAEEVIVTVGHDRTRLVESVPYITSPGAKVRSIVTELCVFDRSPETGQFELTALQPSAGATVEDGLREVRDRTEFEFSVADHVEFESDPTDEELTTLRAFDPQKFYLRDR</sequence>
<reference evidence="2 3" key="1">
    <citation type="submission" date="2023-10" db="EMBL/GenBank/DDBJ databases">
        <title>Development of a sustainable strategy for remediation of hydrocarbon-contaminated territories based on the waste exchange concept.</title>
        <authorList>
            <person name="Krivoruchko A."/>
        </authorList>
    </citation>
    <scope>NUCLEOTIDE SEQUENCE [LARGE SCALE GENOMIC DNA]</scope>
    <source>
        <strain evidence="2 3">IEGM 1203</strain>
    </source>
</reference>
<evidence type="ECO:0000256" key="1">
    <source>
        <dbReference type="ARBA" id="ARBA00007047"/>
    </source>
</evidence>
<dbReference type="SMART" id="SM00882">
    <property type="entry name" value="CoA_trans"/>
    <property type="match status" value="1"/>
</dbReference>
<dbReference type="InterPro" id="IPR037171">
    <property type="entry name" value="NagB/RpiA_transferase-like"/>
</dbReference>
<dbReference type="Proteomes" id="UP001185927">
    <property type="component" value="Unassembled WGS sequence"/>
</dbReference>
<proteinExistence type="inferred from homology"/>
<name>A0ABU4C4P6_RHOGO</name>
<protein>
    <submittedName>
        <fullName evidence="2">CoA-transferase</fullName>
        <ecNumber evidence="2">2.8.3.-</ecNumber>
    </submittedName>
</protein>
<dbReference type="GO" id="GO:0016740">
    <property type="term" value="F:transferase activity"/>
    <property type="evidence" value="ECO:0007669"/>
    <property type="project" value="UniProtKB-KW"/>
</dbReference>
<keyword evidence="3" id="KW-1185">Reference proteome</keyword>
<accession>A0ABU4C4P6</accession>
<comment type="caution">
    <text evidence="2">The sequence shown here is derived from an EMBL/GenBank/DDBJ whole genome shotgun (WGS) entry which is preliminary data.</text>
</comment>
<dbReference type="EMBL" id="JAWLKB010000049">
    <property type="protein sequence ID" value="MDV6271484.1"/>
    <property type="molecule type" value="Genomic_DNA"/>
</dbReference>